<evidence type="ECO:0000313" key="1">
    <source>
        <dbReference type="EMBL" id="CUC10322.1"/>
    </source>
</evidence>
<proteinExistence type="predicted"/>
<dbReference type="EMBL" id="CDMZ01003599">
    <property type="protein sequence ID" value="CUC10322.1"/>
    <property type="molecule type" value="Genomic_DNA"/>
</dbReference>
<gene>
    <name evidence="1" type="ORF">Cvel_30664.t1.CR1</name>
</gene>
<name>A0A0K6S9P2_9ALVE</name>
<organism evidence="1">
    <name type="scientific">Chromera velia CCMP2878</name>
    <dbReference type="NCBI Taxonomy" id="1169474"/>
    <lineage>
        <taxon>Eukaryota</taxon>
        <taxon>Sar</taxon>
        <taxon>Alveolata</taxon>
        <taxon>Colpodellida</taxon>
        <taxon>Chromeraceae</taxon>
        <taxon>Chromera</taxon>
    </lineage>
</organism>
<accession>A0A0K6S9P2</accession>
<protein>
    <submittedName>
        <fullName evidence="1">Uncharacterized protein</fullName>
    </submittedName>
</protein>
<dbReference type="AlphaFoldDB" id="A0A0K6S9P2"/>
<reference evidence="1" key="1">
    <citation type="submission" date="2014-11" db="EMBL/GenBank/DDBJ databases">
        <title>Molecular phylogeny of cliff fern family Woodsiaceae with morphological implications.</title>
        <authorList>
            <person name="Shao Y.-Z."/>
            <person name="Wei R."/>
            <person name="Zhang X.-C."/>
        </authorList>
    </citation>
    <scope>NUCLEOTIDE SEQUENCE</scope>
</reference>
<dbReference type="VEuPathDB" id="CryptoDB:Cvel_30664"/>
<dbReference type="PhylomeDB" id="A0A0K6S9P2"/>
<sequence>MTSLGMLSLSKTLSPLCTCPPNGVALISAEASMVGGDRIVVNVDTSSCGGELPFDSLTFSLRNSTDSTTFPLDPPSLLGGGETQLTALLVTNGQDVPEGPEVEVVVLACDGTEVSIPVSRITPGTLIDGDPLTTVWESNDRTPSSATTTGRFEADLTLCEGPVDPIDSSNIVFMDSGGTISTTDAMLENFIESSGKGTFAFTVPDADAFDLGETYTLTVTVCGGDPQILDPFPIANGTANAMMTGGDFDIPDLPPIPSI</sequence>